<name>A0A0P8CFU4_9EURY</name>
<evidence type="ECO:0000313" key="1">
    <source>
        <dbReference type="EMBL" id="KPQ41481.1"/>
    </source>
</evidence>
<dbReference type="EMBL" id="LKCM01000350">
    <property type="protein sequence ID" value="KPQ41481.1"/>
    <property type="molecule type" value="Genomic_DNA"/>
</dbReference>
<reference evidence="1 2" key="1">
    <citation type="submission" date="2015-09" db="EMBL/GenBank/DDBJ databases">
        <title>A metagenomics-based metabolic model of nitrate-dependent anaerobic oxidation of methane by Methanoperedens-like archaea.</title>
        <authorList>
            <person name="Arshad A."/>
            <person name="Speth D.R."/>
            <person name="De Graaf R.M."/>
            <person name="Op Den Camp H.J."/>
            <person name="Jetten M.S."/>
            <person name="Welte C.U."/>
        </authorList>
    </citation>
    <scope>NUCLEOTIDE SEQUENCE [LARGE SCALE GENOMIC DNA]</scope>
</reference>
<dbReference type="PANTHER" id="PTHR43342:SF1">
    <property type="entry name" value="BIFURCATING [FEFE] HYDROGENASE GAMMA SUBUNIT"/>
    <property type="match status" value="1"/>
</dbReference>
<evidence type="ECO:0000313" key="2">
    <source>
        <dbReference type="Proteomes" id="UP000050360"/>
    </source>
</evidence>
<dbReference type="Pfam" id="PF01257">
    <property type="entry name" value="2Fe-2S_thioredx"/>
    <property type="match status" value="1"/>
</dbReference>
<dbReference type="CDD" id="cd03064">
    <property type="entry name" value="TRX_Fd_NuoE"/>
    <property type="match status" value="1"/>
</dbReference>
<dbReference type="InterPro" id="IPR036249">
    <property type="entry name" value="Thioredoxin-like_sf"/>
</dbReference>
<sequence length="126" mass="14183">MVAKRLKIPRVQVFGVATFFKGIQSKTQRQTADTCVYGYCLPTSGVQEWSWKNWNASWGSKLGDTTADNEYTLETVNCVGACGLGPVVVKNEEYRGQMTPIKVREPAWFKKDLRVSSLKLSSEKRT</sequence>
<comment type="caution">
    <text evidence="1">The sequence shown here is derived from an EMBL/GenBank/DDBJ whole genome shotgun (WGS) entry which is preliminary data.</text>
</comment>
<dbReference type="Gene3D" id="3.40.30.10">
    <property type="entry name" value="Glutaredoxin"/>
    <property type="match status" value="1"/>
</dbReference>
<dbReference type="SUPFAM" id="SSF52833">
    <property type="entry name" value="Thioredoxin-like"/>
    <property type="match status" value="1"/>
</dbReference>
<dbReference type="AlphaFoldDB" id="A0A0P8CFU4"/>
<dbReference type="Proteomes" id="UP000050360">
    <property type="component" value="Unassembled WGS sequence"/>
</dbReference>
<organism evidence="1 2">
    <name type="scientific">Candidatus Methanoperedens nitratireducens</name>
    <dbReference type="NCBI Taxonomy" id="1392998"/>
    <lineage>
        <taxon>Archaea</taxon>
        <taxon>Methanobacteriati</taxon>
        <taxon>Methanobacteriota</taxon>
        <taxon>Stenosarchaea group</taxon>
        <taxon>Methanomicrobia</taxon>
        <taxon>Methanosarcinales</taxon>
        <taxon>ANME-2 cluster</taxon>
        <taxon>Candidatus Methanoperedentaceae</taxon>
        <taxon>Candidatus Methanoperedens</taxon>
    </lineage>
</organism>
<accession>A0A0P8CFU4</accession>
<dbReference type="GO" id="GO:0003677">
    <property type="term" value="F:DNA binding"/>
    <property type="evidence" value="ECO:0007669"/>
    <property type="project" value="UniProtKB-KW"/>
</dbReference>
<gene>
    <name evidence="1" type="ORF">MPEBLZ_03976</name>
</gene>
<protein>
    <submittedName>
        <fullName evidence="1">Bidirectional hydrogenase complex protein HoxE</fullName>
    </submittedName>
</protein>
<dbReference type="InterPro" id="IPR042128">
    <property type="entry name" value="NuoE_dom"/>
</dbReference>
<keyword evidence="1" id="KW-0371">Homeobox</keyword>
<dbReference type="PANTHER" id="PTHR43342">
    <property type="entry name" value="NADH-QUINONE OXIDOREDUCTASE, E SUBUNIT"/>
    <property type="match status" value="1"/>
</dbReference>
<proteinExistence type="predicted"/>
<dbReference type="InterPro" id="IPR028431">
    <property type="entry name" value="NADP_DH_HndA-like"/>
</dbReference>